<dbReference type="InterPro" id="IPR023796">
    <property type="entry name" value="Serpin_dom"/>
</dbReference>
<dbReference type="Proteomes" id="UP000031668">
    <property type="component" value="Unassembled WGS sequence"/>
</dbReference>
<evidence type="ECO:0000313" key="5">
    <source>
        <dbReference type="Proteomes" id="UP000031668"/>
    </source>
</evidence>
<dbReference type="AlphaFoldDB" id="A0A0C2JE14"/>
<dbReference type="InterPro" id="IPR000215">
    <property type="entry name" value="Serpin_fam"/>
</dbReference>
<reference evidence="4 5" key="1">
    <citation type="journal article" date="2014" name="Genome Biol. Evol.">
        <title>The genome of the myxosporean Thelohanellus kitauei shows adaptations to nutrient acquisition within its fish host.</title>
        <authorList>
            <person name="Yang Y."/>
            <person name="Xiong J."/>
            <person name="Zhou Z."/>
            <person name="Huo F."/>
            <person name="Miao W."/>
            <person name="Ran C."/>
            <person name="Liu Y."/>
            <person name="Zhang J."/>
            <person name="Feng J."/>
            <person name="Wang M."/>
            <person name="Wang M."/>
            <person name="Wang L."/>
            <person name="Yao B."/>
        </authorList>
    </citation>
    <scope>NUCLEOTIDE SEQUENCE [LARGE SCALE GENOMIC DNA]</scope>
    <source>
        <strain evidence="4">Wuqing</strain>
    </source>
</reference>
<dbReference type="SMART" id="SM00093">
    <property type="entry name" value="SERPIN"/>
    <property type="match status" value="1"/>
</dbReference>
<dbReference type="InterPro" id="IPR042178">
    <property type="entry name" value="Serpin_sf_1"/>
</dbReference>
<dbReference type="PANTHER" id="PTHR11461:SF211">
    <property type="entry name" value="GH10112P-RELATED"/>
    <property type="match status" value="1"/>
</dbReference>
<evidence type="ECO:0000256" key="1">
    <source>
        <dbReference type="ARBA" id="ARBA00009500"/>
    </source>
</evidence>
<gene>
    <name evidence="4" type="ORF">RF11_04727</name>
</gene>
<dbReference type="GO" id="GO:0005615">
    <property type="term" value="C:extracellular space"/>
    <property type="evidence" value="ECO:0007669"/>
    <property type="project" value="InterPro"/>
</dbReference>
<dbReference type="OrthoDB" id="5966977at2759"/>
<dbReference type="SUPFAM" id="SSF56574">
    <property type="entry name" value="Serpins"/>
    <property type="match status" value="1"/>
</dbReference>
<evidence type="ECO:0000259" key="3">
    <source>
        <dbReference type="SMART" id="SM00093"/>
    </source>
</evidence>
<dbReference type="GO" id="GO:0004867">
    <property type="term" value="F:serine-type endopeptidase inhibitor activity"/>
    <property type="evidence" value="ECO:0007669"/>
    <property type="project" value="InterPro"/>
</dbReference>
<dbReference type="OMA" id="CYCEEST"/>
<name>A0A0C2JE14_THEKT</name>
<dbReference type="Gene3D" id="2.30.39.10">
    <property type="entry name" value="Alpha-1-antitrypsin, domain 1"/>
    <property type="match status" value="1"/>
</dbReference>
<comment type="similarity">
    <text evidence="1 2">Belongs to the serpin family.</text>
</comment>
<dbReference type="EMBL" id="JWZT01003175">
    <property type="protein sequence ID" value="KII67488.1"/>
    <property type="molecule type" value="Genomic_DNA"/>
</dbReference>
<evidence type="ECO:0000256" key="2">
    <source>
        <dbReference type="RuleBase" id="RU000411"/>
    </source>
</evidence>
<dbReference type="PANTHER" id="PTHR11461">
    <property type="entry name" value="SERINE PROTEASE INHIBITOR, SERPIN"/>
    <property type="match status" value="1"/>
</dbReference>
<sequence length="371" mass="42868">MSADAVNHFTSNILNHLYASQDATGNIAFSGLCLYILMGTINTGLDGRCYDQLSKLLANGADTSLLESWRTQMAAHKLSILTSYMERYSITNSAMFYSCNLYNQFQEISLESNLKRIKVNYSNPTQVSRDLQDWMKERTYGSIKHTFSESILDENTIILLSTLIYGVNWVDNFESSRTKPEIFTDDKGQKFLVHMMNEERVNLVNDSPNQNFRIHFKTFDNYDVYSAIVLPRNGFRFIDGLRNFKLHKMKAYMKNSEMKHINLKLPKFKIISKNHLNQAFKYYGVTDIFDRYHSDFGMMTNHTVFIESLIQFVRIDIDDVNFGGVATDSTMGVYARQPYQFHVTSPFMFVIYSKLKDMVLINAIVTNPTTS</sequence>
<comment type="caution">
    <text evidence="4">The sequence shown here is derived from an EMBL/GenBank/DDBJ whole genome shotgun (WGS) entry which is preliminary data.</text>
</comment>
<proteinExistence type="inferred from homology"/>
<feature type="domain" description="Serpin" evidence="3">
    <location>
        <begin position="11"/>
        <end position="368"/>
    </location>
</feature>
<dbReference type="InterPro" id="IPR036186">
    <property type="entry name" value="Serpin_sf"/>
</dbReference>
<organism evidence="4 5">
    <name type="scientific">Thelohanellus kitauei</name>
    <name type="common">Myxosporean</name>
    <dbReference type="NCBI Taxonomy" id="669202"/>
    <lineage>
        <taxon>Eukaryota</taxon>
        <taxon>Metazoa</taxon>
        <taxon>Cnidaria</taxon>
        <taxon>Myxozoa</taxon>
        <taxon>Myxosporea</taxon>
        <taxon>Bivalvulida</taxon>
        <taxon>Platysporina</taxon>
        <taxon>Myxobolidae</taxon>
        <taxon>Thelohanellus</taxon>
    </lineage>
</organism>
<dbReference type="Gene3D" id="3.30.497.10">
    <property type="entry name" value="Antithrombin, subunit I, domain 2"/>
    <property type="match status" value="1"/>
</dbReference>
<dbReference type="InterPro" id="IPR042185">
    <property type="entry name" value="Serpin_sf_2"/>
</dbReference>
<accession>A0A0C2JE14</accession>
<keyword evidence="5" id="KW-1185">Reference proteome</keyword>
<protein>
    <submittedName>
        <fullName evidence="4">Leukocyte elastase inhibitor</fullName>
    </submittedName>
</protein>
<dbReference type="Pfam" id="PF00079">
    <property type="entry name" value="Serpin"/>
    <property type="match status" value="1"/>
</dbReference>
<dbReference type="CDD" id="cd00172">
    <property type="entry name" value="serpin"/>
    <property type="match status" value="1"/>
</dbReference>
<evidence type="ECO:0000313" key="4">
    <source>
        <dbReference type="EMBL" id="KII67488.1"/>
    </source>
</evidence>